<protein>
    <recommendedName>
        <fullName evidence="3">DUF3800 domain-containing protein</fullName>
    </recommendedName>
</protein>
<dbReference type="OrthoDB" id="5188615at2"/>
<gene>
    <name evidence="1" type="ORF">D5S18_09965</name>
</gene>
<evidence type="ECO:0008006" key="3">
    <source>
        <dbReference type="Google" id="ProtNLM"/>
    </source>
</evidence>
<dbReference type="AlphaFoldDB" id="A0A3A4KD26"/>
<dbReference type="Proteomes" id="UP000266677">
    <property type="component" value="Unassembled WGS sequence"/>
</dbReference>
<name>A0A3A4KD26_9NOCA</name>
<evidence type="ECO:0000313" key="1">
    <source>
        <dbReference type="EMBL" id="RJO76601.1"/>
    </source>
</evidence>
<dbReference type="EMBL" id="QZFU01000016">
    <property type="protein sequence ID" value="RJO76601.1"/>
    <property type="molecule type" value="Genomic_DNA"/>
</dbReference>
<accession>A0A3A4KD26</accession>
<comment type="caution">
    <text evidence="1">The sequence shown here is derived from an EMBL/GenBank/DDBJ whole genome shotgun (WGS) entry which is preliminary data.</text>
</comment>
<evidence type="ECO:0000313" key="2">
    <source>
        <dbReference type="Proteomes" id="UP000266677"/>
    </source>
</evidence>
<sequence length="171" mass="19066">MHAFMDESRRSDYMICAVLVGSGELADARKALKELRAPRSSRIHMSQDSRRAATIVRGVLSLGLRAELQMVELVGQPERSARDAALAAMAVRLDDLGVRQLWIESCGQDRRDREVLRNALDSASGSGFPYRHTGGGDEPLLWLPDVIAWAYGKGGQFRREVKDMVTVREVR</sequence>
<proteinExistence type="predicted"/>
<organism evidence="1 2">
    <name type="scientific">Nocardia panacis</name>
    <dbReference type="NCBI Taxonomy" id="2340916"/>
    <lineage>
        <taxon>Bacteria</taxon>
        <taxon>Bacillati</taxon>
        <taxon>Actinomycetota</taxon>
        <taxon>Actinomycetes</taxon>
        <taxon>Mycobacteriales</taxon>
        <taxon>Nocardiaceae</taxon>
        <taxon>Nocardia</taxon>
    </lineage>
</organism>
<reference evidence="1 2" key="1">
    <citation type="submission" date="2018-09" db="EMBL/GenBank/DDBJ databases">
        <title>YIM PH21274 draft genome.</title>
        <authorList>
            <person name="Miao C."/>
        </authorList>
    </citation>
    <scope>NUCLEOTIDE SEQUENCE [LARGE SCALE GENOMIC DNA]</scope>
    <source>
        <strain evidence="1 2">YIM PH 21724</strain>
    </source>
</reference>
<keyword evidence="2" id="KW-1185">Reference proteome</keyword>